<comment type="function">
    <text evidence="8">Together with its co-chaperonin GroES, plays an essential role in assisting protein folding. The GroEL-GroES system forms a nano-cage that allows encapsulation of the non-native substrate proteins and provides a physical environment optimized to promote and accelerate protein folding.</text>
</comment>
<dbReference type="SUPFAM" id="SSF52029">
    <property type="entry name" value="GroEL apical domain-like"/>
    <property type="match status" value="1"/>
</dbReference>
<dbReference type="GO" id="GO:0140662">
    <property type="term" value="F:ATP-dependent protein folding chaperone"/>
    <property type="evidence" value="ECO:0007669"/>
    <property type="project" value="InterPro"/>
</dbReference>
<dbReference type="PRINTS" id="PR00298">
    <property type="entry name" value="CHAPERONIN60"/>
</dbReference>
<evidence type="ECO:0000256" key="1">
    <source>
        <dbReference type="ARBA" id="ARBA00006607"/>
    </source>
</evidence>
<reference evidence="9 10" key="2">
    <citation type="journal article" date="2010" name="J. Bacteriol.">
        <title>Complete genome sequence of Beijerinckia indica subsp. indica.</title>
        <authorList>
            <person name="Tamas I."/>
            <person name="Dedysh S.N."/>
            <person name="Liesack W."/>
            <person name="Stott M.B."/>
            <person name="Alam M."/>
            <person name="Murrell J.C."/>
            <person name="Dunfield P.F."/>
        </authorList>
    </citation>
    <scope>NUCLEOTIDE SEQUENCE [LARGE SCALE GENOMIC DNA]</scope>
    <source>
        <strain evidence="10">ATCC 9039 / DSM 1715 / NCIMB 8712</strain>
    </source>
</reference>
<dbReference type="eggNOG" id="COG0459">
    <property type="taxonomic scope" value="Bacteria"/>
</dbReference>
<dbReference type="OrthoDB" id="9766614at2"/>
<evidence type="ECO:0000313" key="9">
    <source>
        <dbReference type="EMBL" id="ACB96950.1"/>
    </source>
</evidence>
<keyword evidence="6" id="KW-0413">Isomerase</keyword>
<comment type="similarity">
    <text evidence="1 7">Belongs to the chaperonin (HSP60) family.</text>
</comment>
<evidence type="ECO:0000256" key="8">
    <source>
        <dbReference type="RuleBase" id="RU000419"/>
    </source>
</evidence>
<dbReference type="RefSeq" id="WP_012386298.1">
    <property type="nucleotide sequence ID" value="NC_010581.1"/>
</dbReference>
<evidence type="ECO:0000256" key="7">
    <source>
        <dbReference type="RuleBase" id="RU000418"/>
    </source>
</evidence>
<dbReference type="KEGG" id="bid:Bind_3393"/>
<dbReference type="Gene3D" id="3.50.7.10">
    <property type="entry name" value="GroEL"/>
    <property type="match status" value="1"/>
</dbReference>
<dbReference type="NCBIfam" id="NF000592">
    <property type="entry name" value="PRK00013.1"/>
    <property type="match status" value="1"/>
</dbReference>
<dbReference type="EMBL" id="CP001016">
    <property type="protein sequence ID" value="ACB96950.1"/>
    <property type="molecule type" value="Genomic_DNA"/>
</dbReference>
<reference evidence="10" key="1">
    <citation type="submission" date="2008-03" db="EMBL/GenBank/DDBJ databases">
        <title>Complete sequence of chromosome of Beijerinckia indica subsp. indica ATCC 9039.</title>
        <authorList>
            <consortium name="US DOE Joint Genome Institute"/>
            <person name="Copeland A."/>
            <person name="Lucas S."/>
            <person name="Lapidus A."/>
            <person name="Glavina del Rio T."/>
            <person name="Dalin E."/>
            <person name="Tice H."/>
            <person name="Bruce D."/>
            <person name="Goodwin L."/>
            <person name="Pitluck S."/>
            <person name="LaButti K."/>
            <person name="Schmutz J."/>
            <person name="Larimer F."/>
            <person name="Land M."/>
            <person name="Hauser L."/>
            <person name="Kyrpides N."/>
            <person name="Mikhailova N."/>
            <person name="Dunfield P.F."/>
            <person name="Dedysh S.N."/>
            <person name="Liesack W."/>
            <person name="Saw J.H."/>
            <person name="Alam M."/>
            <person name="Chen Y."/>
            <person name="Murrell J.C."/>
            <person name="Richardson P."/>
        </authorList>
    </citation>
    <scope>NUCLEOTIDE SEQUENCE [LARGE SCALE GENOMIC DNA]</scope>
    <source>
        <strain evidence="10">ATCC 9039 / DSM 1715 / NCIMB 8712</strain>
    </source>
</reference>
<dbReference type="InterPro" id="IPR001844">
    <property type="entry name" value="Cpn60/GroEL"/>
</dbReference>
<organism evidence="9 10">
    <name type="scientific">Beijerinckia indica subsp. indica (strain ATCC 9039 / DSM 1715 / NCIMB 8712)</name>
    <dbReference type="NCBI Taxonomy" id="395963"/>
    <lineage>
        <taxon>Bacteria</taxon>
        <taxon>Pseudomonadati</taxon>
        <taxon>Pseudomonadota</taxon>
        <taxon>Alphaproteobacteria</taxon>
        <taxon>Hyphomicrobiales</taxon>
        <taxon>Beijerinckiaceae</taxon>
        <taxon>Beijerinckia</taxon>
    </lineage>
</organism>
<dbReference type="NCBIfam" id="NF009489">
    <property type="entry name" value="PRK12851.1"/>
    <property type="match status" value="1"/>
</dbReference>
<keyword evidence="10" id="KW-1185">Reference proteome</keyword>
<dbReference type="NCBIfam" id="NF009487">
    <property type="entry name" value="PRK12849.1"/>
    <property type="match status" value="1"/>
</dbReference>
<dbReference type="NCBIfam" id="NF009488">
    <property type="entry name" value="PRK12850.1"/>
    <property type="match status" value="1"/>
</dbReference>
<keyword evidence="3" id="KW-0547">Nucleotide-binding</keyword>
<dbReference type="InterPro" id="IPR027409">
    <property type="entry name" value="GroEL-like_apical_dom_sf"/>
</dbReference>
<evidence type="ECO:0000313" key="10">
    <source>
        <dbReference type="Proteomes" id="UP000001695"/>
    </source>
</evidence>
<evidence type="ECO:0000256" key="6">
    <source>
        <dbReference type="ARBA" id="ARBA00023235"/>
    </source>
</evidence>
<dbReference type="AlphaFoldDB" id="B2IEK8"/>
<dbReference type="Gene3D" id="3.30.260.10">
    <property type="entry name" value="TCP-1-like chaperonin intermediate domain"/>
    <property type="match status" value="1"/>
</dbReference>
<evidence type="ECO:0000256" key="5">
    <source>
        <dbReference type="ARBA" id="ARBA00023186"/>
    </source>
</evidence>
<name>B2IEK8_BEII9</name>
<keyword evidence="2" id="KW-0963">Cytoplasm</keyword>
<protein>
    <recommendedName>
        <fullName evidence="8">60 kDa chaperonin</fullName>
    </recommendedName>
</protein>
<sequence>MVKLMLHGAEARAALAQGVGKLTAAVGGTLGPRGLNAIIDRPVGAPIISRDGVSIAEEIELPCRFENLGAQVVRQVSKQTETVAGDGTTTAVVLANALIQEGVGLLASGGAVAVDLIQGLDEAEEAMIEALVAEARPLSGGRELRCITTIAGNDRIVGDLSAKALEAVGSEGLITVEDGPDWRDTLEILEGFTFDRGYVSHHMITDVPTMRAVLNDAYIFLTDQKIRRFEEIASLVDTLVAKDACLLILAEEVDATVLVGLLATQTKGRGRFVVVNPPDFGHWRKAMMEDIGILTGGRVISGDLGHSLAQTRLEDLGRAEKVIVSQFETMILKGHGSPEAVVARRAQIQQQLDQAPQNVERDKLDERMSKMTSGTVRILAGGATPAERRRRVQLFDDALCAGRAALRDGIVSGGGTTLVQLASQLAPKANGKTEPSVLKGLELFRSAMRRPLAQIAENAGRDPILVVETVRQAPKGTGFDARTNKFVDMFEAGIIDPVRVTITSVRNATSSAKMILGTNSLIIDKPEFVDPTAGPARGGGGELLGRA</sequence>
<keyword evidence="5" id="KW-0143">Chaperone</keyword>
<keyword evidence="4" id="KW-0067">ATP-binding</keyword>
<dbReference type="GO" id="GO:0005524">
    <property type="term" value="F:ATP binding"/>
    <property type="evidence" value="ECO:0007669"/>
    <property type="project" value="UniProtKB-KW"/>
</dbReference>
<dbReference type="Proteomes" id="UP000001695">
    <property type="component" value="Chromosome"/>
</dbReference>
<dbReference type="PANTHER" id="PTHR45633">
    <property type="entry name" value="60 KDA HEAT SHOCK PROTEIN, MITOCHONDRIAL"/>
    <property type="match status" value="1"/>
</dbReference>
<evidence type="ECO:0000256" key="4">
    <source>
        <dbReference type="ARBA" id="ARBA00022840"/>
    </source>
</evidence>
<dbReference type="HOGENOM" id="CLU_016503_3_0_5"/>
<proteinExistence type="inferred from homology"/>
<evidence type="ECO:0000256" key="3">
    <source>
        <dbReference type="ARBA" id="ARBA00022741"/>
    </source>
</evidence>
<dbReference type="CDD" id="cd03344">
    <property type="entry name" value="GroEL"/>
    <property type="match status" value="1"/>
</dbReference>
<dbReference type="Pfam" id="PF00118">
    <property type="entry name" value="Cpn60_TCP1"/>
    <property type="match status" value="1"/>
</dbReference>
<evidence type="ECO:0000256" key="2">
    <source>
        <dbReference type="ARBA" id="ARBA00022490"/>
    </source>
</evidence>
<dbReference type="Gene3D" id="1.10.560.10">
    <property type="entry name" value="GroEL-like equatorial domain"/>
    <property type="match status" value="1"/>
</dbReference>
<dbReference type="SUPFAM" id="SSF48592">
    <property type="entry name" value="GroEL equatorial domain-like"/>
    <property type="match status" value="1"/>
</dbReference>
<dbReference type="GO" id="GO:0016853">
    <property type="term" value="F:isomerase activity"/>
    <property type="evidence" value="ECO:0007669"/>
    <property type="project" value="UniProtKB-KW"/>
</dbReference>
<dbReference type="InterPro" id="IPR027410">
    <property type="entry name" value="TCP-1-like_intermed_sf"/>
</dbReference>
<dbReference type="InterPro" id="IPR027413">
    <property type="entry name" value="GROEL-like_equatorial_sf"/>
</dbReference>
<accession>B2IEK8</accession>
<dbReference type="SUPFAM" id="SSF54849">
    <property type="entry name" value="GroEL-intermediate domain like"/>
    <property type="match status" value="1"/>
</dbReference>
<dbReference type="STRING" id="395963.Bind_3393"/>
<dbReference type="GO" id="GO:0042026">
    <property type="term" value="P:protein refolding"/>
    <property type="evidence" value="ECO:0007669"/>
    <property type="project" value="InterPro"/>
</dbReference>
<comment type="subunit">
    <text evidence="8">Forms a cylinder of 14 subunits composed of two heptameric rings stacked back-to-back. Interacts with the co-chaperonin GroES.</text>
</comment>
<dbReference type="FunFam" id="3.50.7.10:FF:000001">
    <property type="entry name" value="60 kDa chaperonin"/>
    <property type="match status" value="1"/>
</dbReference>
<dbReference type="InterPro" id="IPR002423">
    <property type="entry name" value="Cpn60/GroEL/TCP-1"/>
</dbReference>
<gene>
    <name evidence="9" type="ordered locus">Bind_3393</name>
</gene>